<comment type="subcellular location">
    <subcellularLocation>
        <location evidence="1">Golgi apparatus membrane</location>
        <topology evidence="1">Single-pass type IV membrane protein</topology>
    </subcellularLocation>
</comment>
<dbReference type="Pfam" id="PF25398">
    <property type="entry name" value="CUX1_N"/>
    <property type="match status" value="1"/>
</dbReference>
<reference evidence="15 16" key="1">
    <citation type="journal article" date="2013" name="Plant Cell">
        <title>The transition from a phytopathogenic smut ancestor to an anamorphic biocontrol agent deciphered by comparative whole-genome analysis.</title>
        <authorList>
            <person name="Lefebvre F."/>
            <person name="Joly D.L."/>
            <person name="Labbe C."/>
            <person name="Teichmann B."/>
            <person name="Linning R."/>
            <person name="Belzile F."/>
            <person name="Bakkeren G."/>
            <person name="Belanger R.R."/>
        </authorList>
    </citation>
    <scope>NUCLEOTIDE SEQUENCE [LARGE SCALE GENOMIC DNA]</scope>
    <source>
        <strain evidence="15 16">PF-1</strain>
    </source>
</reference>
<evidence type="ECO:0000256" key="4">
    <source>
        <dbReference type="ARBA" id="ARBA00022448"/>
    </source>
</evidence>
<evidence type="ECO:0000259" key="14">
    <source>
        <dbReference type="Pfam" id="PF25398"/>
    </source>
</evidence>
<dbReference type="GO" id="GO:0006891">
    <property type="term" value="P:intra-Golgi vesicle-mediated transport"/>
    <property type="evidence" value="ECO:0007669"/>
    <property type="project" value="InterPro"/>
</dbReference>
<dbReference type="Pfam" id="PF08172">
    <property type="entry name" value="CASP_C"/>
    <property type="match status" value="1"/>
</dbReference>
<feature type="compositionally biased region" description="Pro residues" evidence="11">
    <location>
        <begin position="15"/>
        <end position="26"/>
    </location>
</feature>
<dbReference type="Proteomes" id="UP000053664">
    <property type="component" value="Unassembled WGS sequence"/>
</dbReference>
<dbReference type="GeneID" id="19317324"/>
<gene>
    <name evidence="15" type="ORF">PFL1_03214</name>
</gene>
<dbReference type="HOGENOM" id="CLU_016758_0_0_1"/>
<dbReference type="KEGG" id="pfp:PFL1_03214"/>
<evidence type="ECO:0000256" key="9">
    <source>
        <dbReference type="ARBA" id="ARBA00023136"/>
    </source>
</evidence>
<keyword evidence="6 12" id="KW-1133">Transmembrane helix</keyword>
<dbReference type="eggNOG" id="KOG0963">
    <property type="taxonomic scope" value="Eukaryota"/>
</dbReference>
<feature type="compositionally biased region" description="Basic and acidic residues" evidence="11">
    <location>
        <begin position="174"/>
        <end position="184"/>
    </location>
</feature>
<evidence type="ECO:0000256" key="12">
    <source>
        <dbReference type="SAM" id="Phobius"/>
    </source>
</evidence>
<feature type="compositionally biased region" description="Acidic residues" evidence="11">
    <location>
        <begin position="399"/>
        <end position="411"/>
    </location>
</feature>
<evidence type="ECO:0000256" key="7">
    <source>
        <dbReference type="ARBA" id="ARBA00023034"/>
    </source>
</evidence>
<evidence type="ECO:0000313" key="15">
    <source>
        <dbReference type="EMBL" id="EPQ29459.1"/>
    </source>
</evidence>
<keyword evidence="7" id="KW-0333">Golgi apparatus</keyword>
<evidence type="ECO:0000259" key="13">
    <source>
        <dbReference type="Pfam" id="PF08172"/>
    </source>
</evidence>
<comment type="similarity">
    <text evidence="2">Belongs to the CASP family.</text>
</comment>
<dbReference type="InterPro" id="IPR012955">
    <property type="entry name" value="CASP_C"/>
</dbReference>
<dbReference type="EMBL" id="KE361631">
    <property type="protein sequence ID" value="EPQ29459.1"/>
    <property type="molecule type" value="Genomic_DNA"/>
</dbReference>
<feature type="region of interest" description="Disordered" evidence="11">
    <location>
        <begin position="398"/>
        <end position="433"/>
    </location>
</feature>
<feature type="coiled-coil region" evidence="10">
    <location>
        <begin position="599"/>
        <end position="640"/>
    </location>
</feature>
<feature type="compositionally biased region" description="Basic and acidic residues" evidence="11">
    <location>
        <begin position="195"/>
        <end position="206"/>
    </location>
</feature>
<name>A0A061HAG2_9BASI</name>
<evidence type="ECO:0000256" key="5">
    <source>
        <dbReference type="ARBA" id="ARBA00022692"/>
    </source>
</evidence>
<evidence type="ECO:0000256" key="3">
    <source>
        <dbReference type="ARBA" id="ARBA00018691"/>
    </source>
</evidence>
<organism evidence="15 16">
    <name type="scientific">Pseudozyma flocculosa PF-1</name>
    <dbReference type="NCBI Taxonomy" id="1277687"/>
    <lineage>
        <taxon>Eukaryota</taxon>
        <taxon>Fungi</taxon>
        <taxon>Dikarya</taxon>
        <taxon>Basidiomycota</taxon>
        <taxon>Ustilaginomycotina</taxon>
        <taxon>Ustilaginomycetes</taxon>
        <taxon>Ustilaginales</taxon>
        <taxon>Ustilaginaceae</taxon>
        <taxon>Pseudozyma</taxon>
    </lineage>
</organism>
<feature type="domain" description="CASP C-terminal" evidence="13">
    <location>
        <begin position="472"/>
        <end position="771"/>
    </location>
</feature>
<evidence type="ECO:0000256" key="6">
    <source>
        <dbReference type="ARBA" id="ARBA00022989"/>
    </source>
</evidence>
<sequence length="784" mass="86637">MTDAMQPAADQHSPQQPPPTSQPPVPADRNRHSSVDFSTALSIWRDINLTDLQSSLAATAPALLDAQKAAVVNRKKLAEQTRDFKKQPDDAKLDAIKPLLKAYQAEIDTLTKRSKLAENAFLNAHSALVAAPDPYPLLEIVLDQAAALADLDSAKAENVRLRRENAELKASAARRSDGEHEAKRLQQRVDQLESESERRLAERTDAVEKEVSARWDERIRNLQERERDLAQSLRVAQEQLQELKTRDESATARLLEQGQEADDRETRGKLAEIELVSRDLERAQSRVESVERRNEQLRAEIESIRSGRDDDDRVDRLAKELAQREARIAQLQELIESEQRSLQGVRDQAARSADEAAKAQRDREAEVESLRARLARCADYDDIKRELDIVKMVEFSNEFGDDDDDGDVNDNNDERDAGNEARSNGNGQDWNKSGAAKPLEALLLDKNRKLQDQLTSLRVAHNELSTASTASSGELDRLKREVARLQALTEKLENDLVSIGGGGGRSGGSETPGAEPAAARSASASAAMSAEEALAEMDRIAASPSRSSTQQQQQSQSQLATQPTSAGATTPSTPRQAPPSSTPSSGADTSILPIITSQRDRFRARNAELEEELRKQFTTISELRNEIKTLQADNLGLYEKLRYLQTYGGGGNGSGGAEGSNGSAVRIAMGEYPPPQRGGAAAGADLSAVGVARRTSADEKYRLRYEESMNPWERFKGREQTRAISSMTPPERLLHMLTRLVLSHRRMRLLFLLYAFFLHAMVFAMLFEIGHRQRVADVIPTPAG</sequence>
<keyword evidence="5 12" id="KW-0812">Transmembrane</keyword>
<keyword evidence="9 12" id="KW-0472">Membrane</keyword>
<keyword evidence="4" id="KW-0813">Transport</keyword>
<evidence type="ECO:0000256" key="2">
    <source>
        <dbReference type="ARBA" id="ARBA00006415"/>
    </source>
</evidence>
<accession>A0A061HAG2</accession>
<feature type="region of interest" description="Disordered" evidence="11">
    <location>
        <begin position="168"/>
        <end position="206"/>
    </location>
</feature>
<dbReference type="InterPro" id="IPR057476">
    <property type="entry name" value="Cux_N"/>
</dbReference>
<evidence type="ECO:0000256" key="1">
    <source>
        <dbReference type="ARBA" id="ARBA00004409"/>
    </source>
</evidence>
<evidence type="ECO:0000313" key="16">
    <source>
        <dbReference type="Proteomes" id="UP000053664"/>
    </source>
</evidence>
<evidence type="ECO:0000256" key="10">
    <source>
        <dbReference type="SAM" id="Coils"/>
    </source>
</evidence>
<keyword evidence="8 10" id="KW-0175">Coiled coil</keyword>
<proteinExistence type="inferred from homology"/>
<evidence type="ECO:0000256" key="11">
    <source>
        <dbReference type="SAM" id="MobiDB-lite"/>
    </source>
</evidence>
<feature type="transmembrane region" description="Helical" evidence="12">
    <location>
        <begin position="749"/>
        <end position="767"/>
    </location>
</feature>
<feature type="region of interest" description="Disordered" evidence="11">
    <location>
        <begin position="1"/>
        <end position="33"/>
    </location>
</feature>
<dbReference type="PANTHER" id="PTHR14043:SF2">
    <property type="entry name" value="HOMEOBOX PROTEIN CUT"/>
    <property type="match status" value="1"/>
</dbReference>
<protein>
    <recommendedName>
        <fullName evidence="3">Protein CASP</fullName>
    </recommendedName>
</protein>
<dbReference type="PANTHER" id="PTHR14043">
    <property type="entry name" value="CCAAT DISPLACEMENT PROTEIN-RELATED"/>
    <property type="match status" value="1"/>
</dbReference>
<feature type="compositionally biased region" description="Low complexity" evidence="11">
    <location>
        <begin position="514"/>
        <end position="532"/>
    </location>
</feature>
<dbReference type="GO" id="GO:0000139">
    <property type="term" value="C:Golgi membrane"/>
    <property type="evidence" value="ECO:0007669"/>
    <property type="project" value="UniProtKB-SubCell"/>
</dbReference>
<feature type="compositionally biased region" description="Basic and acidic residues" evidence="11">
    <location>
        <begin position="348"/>
        <end position="365"/>
    </location>
</feature>
<feature type="region of interest" description="Disordered" evidence="11">
    <location>
        <begin position="339"/>
        <end position="365"/>
    </location>
</feature>
<dbReference type="AlphaFoldDB" id="A0A061HAG2"/>
<dbReference type="OrthoDB" id="10257567at2759"/>
<feature type="compositionally biased region" description="Polar residues" evidence="11">
    <location>
        <begin position="421"/>
        <end position="431"/>
    </location>
</feature>
<dbReference type="RefSeq" id="XP_007878920.1">
    <property type="nucleotide sequence ID" value="XM_007880729.1"/>
</dbReference>
<feature type="domain" description="Cux N-terminal" evidence="14">
    <location>
        <begin position="34"/>
        <end position="145"/>
    </location>
</feature>
<feature type="compositionally biased region" description="Low complexity" evidence="11">
    <location>
        <begin position="541"/>
        <end position="574"/>
    </location>
</feature>
<evidence type="ECO:0000256" key="8">
    <source>
        <dbReference type="ARBA" id="ARBA00023054"/>
    </source>
</evidence>
<feature type="region of interest" description="Disordered" evidence="11">
    <location>
        <begin position="496"/>
        <end position="599"/>
    </location>
</feature>